<dbReference type="AlphaFoldDB" id="A0A7W6EN68"/>
<dbReference type="EMBL" id="JACIBY010000001">
    <property type="protein sequence ID" value="MBB3836235.1"/>
    <property type="molecule type" value="Genomic_DNA"/>
</dbReference>
<keyword evidence="5" id="KW-1185">Reference proteome</keyword>
<protein>
    <submittedName>
        <fullName evidence="4">8-oxo-dGTP pyrophosphatase MutT (NUDIX family)</fullName>
    </submittedName>
</protein>
<dbReference type="RefSeq" id="WP_183971011.1">
    <property type="nucleotide sequence ID" value="NZ_JACIBY010000001.1"/>
</dbReference>
<accession>A0A7W6EN68</accession>
<dbReference type="Pfam" id="PF00293">
    <property type="entry name" value="NUDIX"/>
    <property type="match status" value="1"/>
</dbReference>
<dbReference type="PROSITE" id="PS00893">
    <property type="entry name" value="NUDIX_BOX"/>
    <property type="match status" value="1"/>
</dbReference>
<dbReference type="SUPFAM" id="SSF55811">
    <property type="entry name" value="Nudix"/>
    <property type="match status" value="1"/>
</dbReference>
<dbReference type="Gene3D" id="3.90.79.10">
    <property type="entry name" value="Nucleoside Triphosphate Pyrophosphohydrolase"/>
    <property type="match status" value="1"/>
</dbReference>
<gene>
    <name evidence="4" type="ORF">FHS57_000217</name>
</gene>
<name>A0A7W6EN68_9BACT</name>
<keyword evidence="2" id="KW-0378">Hydrolase</keyword>
<dbReference type="InterPro" id="IPR000086">
    <property type="entry name" value="NUDIX_hydrolase_dom"/>
</dbReference>
<dbReference type="InterPro" id="IPR015797">
    <property type="entry name" value="NUDIX_hydrolase-like_dom_sf"/>
</dbReference>
<comment type="cofactor">
    <cofactor evidence="1">
        <name>Mg(2+)</name>
        <dbReference type="ChEBI" id="CHEBI:18420"/>
    </cofactor>
</comment>
<reference evidence="4 5" key="1">
    <citation type="submission" date="2020-08" db="EMBL/GenBank/DDBJ databases">
        <title>Genomic Encyclopedia of Type Strains, Phase IV (KMG-IV): sequencing the most valuable type-strain genomes for metagenomic binning, comparative biology and taxonomic classification.</title>
        <authorList>
            <person name="Goeker M."/>
        </authorList>
    </citation>
    <scope>NUCLEOTIDE SEQUENCE [LARGE SCALE GENOMIC DNA]</scope>
    <source>
        <strain evidence="4 5">DSM 17976</strain>
    </source>
</reference>
<dbReference type="GO" id="GO:0016787">
    <property type="term" value="F:hydrolase activity"/>
    <property type="evidence" value="ECO:0007669"/>
    <property type="project" value="UniProtKB-KW"/>
</dbReference>
<dbReference type="PANTHER" id="PTHR43046">
    <property type="entry name" value="GDP-MANNOSE MANNOSYL HYDROLASE"/>
    <property type="match status" value="1"/>
</dbReference>
<proteinExistence type="predicted"/>
<evidence type="ECO:0000259" key="3">
    <source>
        <dbReference type="PROSITE" id="PS51462"/>
    </source>
</evidence>
<dbReference type="PROSITE" id="PS51462">
    <property type="entry name" value="NUDIX"/>
    <property type="match status" value="1"/>
</dbReference>
<feature type="domain" description="Nudix hydrolase" evidence="3">
    <location>
        <begin position="1"/>
        <end position="129"/>
    </location>
</feature>
<evidence type="ECO:0000313" key="5">
    <source>
        <dbReference type="Proteomes" id="UP000541352"/>
    </source>
</evidence>
<sequence>MKVRPAALIIENNHLLLLRYNYSGNDVFALPGGNPDRGETLPQTIERELSEELGIEVEVQGMLFSGEVLLPHQKDDVLHVVFGTQIIGGIPRLNPNETTALEICWKPVNVLHQLNLYPNVGQYIQDGLLGSPPHPYVGQINQPFFS</sequence>
<organism evidence="4 5">
    <name type="scientific">Runella defluvii</name>
    <dbReference type="NCBI Taxonomy" id="370973"/>
    <lineage>
        <taxon>Bacteria</taxon>
        <taxon>Pseudomonadati</taxon>
        <taxon>Bacteroidota</taxon>
        <taxon>Cytophagia</taxon>
        <taxon>Cytophagales</taxon>
        <taxon>Spirosomataceae</taxon>
        <taxon>Runella</taxon>
    </lineage>
</organism>
<dbReference type="Proteomes" id="UP000541352">
    <property type="component" value="Unassembled WGS sequence"/>
</dbReference>
<dbReference type="PANTHER" id="PTHR43046:SF14">
    <property type="entry name" value="MUTT_NUDIX FAMILY PROTEIN"/>
    <property type="match status" value="1"/>
</dbReference>
<evidence type="ECO:0000256" key="1">
    <source>
        <dbReference type="ARBA" id="ARBA00001946"/>
    </source>
</evidence>
<evidence type="ECO:0000256" key="2">
    <source>
        <dbReference type="ARBA" id="ARBA00022801"/>
    </source>
</evidence>
<dbReference type="InterPro" id="IPR020084">
    <property type="entry name" value="NUDIX_hydrolase_CS"/>
</dbReference>
<comment type="caution">
    <text evidence="4">The sequence shown here is derived from an EMBL/GenBank/DDBJ whole genome shotgun (WGS) entry which is preliminary data.</text>
</comment>
<evidence type="ECO:0000313" key="4">
    <source>
        <dbReference type="EMBL" id="MBB3836235.1"/>
    </source>
</evidence>